<dbReference type="GO" id="GO:0005634">
    <property type="term" value="C:nucleus"/>
    <property type="evidence" value="ECO:0007669"/>
    <property type="project" value="TreeGrafter"/>
</dbReference>
<name>A0A8H4RAV6_9HELO</name>
<dbReference type="SUPFAM" id="SSF82199">
    <property type="entry name" value="SET domain"/>
    <property type="match status" value="1"/>
</dbReference>
<dbReference type="EMBL" id="JAAMPI010001430">
    <property type="protein sequence ID" value="KAF4625236.1"/>
    <property type="molecule type" value="Genomic_DNA"/>
</dbReference>
<proteinExistence type="predicted"/>
<sequence length="694" mass="80550">MHQDPEQTKIEVLLQWAQQFDTSLHPDVEIYQDLITGLSFRALNDIAPDTRLVSCSYNTTLSYLNAIQASDIFQRHDSQPFPSEFTQAMSPEDPNIIGHFFLMQQYLMGYKSFWWNYIRLLPQPDETKSLALPIWWPESDRIFLAGTNAEPPISKRQQLWKAEWERGIDLLKHRLDHWENYNYILYQWAATIFGTRSFRASLTISEELLKDSSIRHQTLDHVGQDRFSILLPVLDIGNHDGMNRVHWSKEPISGQFILSSSEAVKRNNQIYNYYGDKSNSELLVGYGFTLPDPKNDIVNLKLTPAVESIQLRRSQKCHVFPSINQPEEEFMFKMLRGNVNETGTELVELQFFSHGLFDTLACMVANRREHRFIAANPAYCLETDLALLSGPLYRSIFLAFHVLTDKLDYETKRIQEIGARLPLPQNQNQVLALNYRERQLGVLTEALTRIRKRIHAASTFNSFCGHAYHNQISASSEQYLLQIHSQVELLALECAFNWLHVYYPDIHDAVTKIISEDQDEPLPLDWTILVDDWDNTYWIVWIALLWMLWSRDGESFLIRHKDLSSWLSEMNVSYDYQLVMDNVDGIFYAEPSEQDTINHTLQQIIQLPQFNGLQKWLSKGQNSWKTLRNFASLVAKEEAISAHFSIKNVEHADTQRKLQKMLVIGKKREPTDSPKHTLWTQFLGGSPGFTSPTD</sequence>
<dbReference type="AlphaFoldDB" id="A0A8H4RAV6"/>
<protein>
    <recommendedName>
        <fullName evidence="3">SET domain-containing protein</fullName>
    </recommendedName>
</protein>
<keyword evidence="2" id="KW-1185">Reference proteome</keyword>
<dbReference type="Gene3D" id="3.90.1410.10">
    <property type="entry name" value="set domain protein methyltransferase, domain 1"/>
    <property type="match status" value="1"/>
</dbReference>
<dbReference type="InterPro" id="IPR050600">
    <property type="entry name" value="SETD3_SETD6_MTase"/>
</dbReference>
<gene>
    <name evidence="1" type="ORF">G7Y89_g12935</name>
</gene>
<accession>A0A8H4RAV6</accession>
<dbReference type="PANTHER" id="PTHR13271">
    <property type="entry name" value="UNCHARACTERIZED PUTATIVE METHYLTRANSFERASE"/>
    <property type="match status" value="1"/>
</dbReference>
<evidence type="ECO:0000313" key="1">
    <source>
        <dbReference type="EMBL" id="KAF4625236.1"/>
    </source>
</evidence>
<evidence type="ECO:0008006" key="3">
    <source>
        <dbReference type="Google" id="ProtNLM"/>
    </source>
</evidence>
<dbReference type="OrthoDB" id="42889at2759"/>
<evidence type="ECO:0000313" key="2">
    <source>
        <dbReference type="Proteomes" id="UP000566819"/>
    </source>
</evidence>
<dbReference type="PANTHER" id="PTHR13271:SF146">
    <property type="entry name" value="SET DOMAIN-CONTAINING PROTEIN"/>
    <property type="match status" value="1"/>
</dbReference>
<dbReference type="GO" id="GO:0016279">
    <property type="term" value="F:protein-lysine N-methyltransferase activity"/>
    <property type="evidence" value="ECO:0007669"/>
    <property type="project" value="TreeGrafter"/>
</dbReference>
<comment type="caution">
    <text evidence="1">The sequence shown here is derived from an EMBL/GenBank/DDBJ whole genome shotgun (WGS) entry which is preliminary data.</text>
</comment>
<dbReference type="InterPro" id="IPR046341">
    <property type="entry name" value="SET_dom_sf"/>
</dbReference>
<reference evidence="1 2" key="1">
    <citation type="submission" date="2020-03" db="EMBL/GenBank/DDBJ databases">
        <title>Draft Genome Sequence of Cudoniella acicularis.</title>
        <authorList>
            <person name="Buettner E."/>
            <person name="Kellner H."/>
        </authorList>
    </citation>
    <scope>NUCLEOTIDE SEQUENCE [LARGE SCALE GENOMIC DNA]</scope>
    <source>
        <strain evidence="1 2">DSM 108380</strain>
    </source>
</reference>
<organism evidence="1 2">
    <name type="scientific">Cudoniella acicularis</name>
    <dbReference type="NCBI Taxonomy" id="354080"/>
    <lineage>
        <taxon>Eukaryota</taxon>
        <taxon>Fungi</taxon>
        <taxon>Dikarya</taxon>
        <taxon>Ascomycota</taxon>
        <taxon>Pezizomycotina</taxon>
        <taxon>Leotiomycetes</taxon>
        <taxon>Helotiales</taxon>
        <taxon>Tricladiaceae</taxon>
        <taxon>Cudoniella</taxon>
    </lineage>
</organism>
<dbReference type="Proteomes" id="UP000566819">
    <property type="component" value="Unassembled WGS sequence"/>
</dbReference>